<feature type="transmembrane region" description="Helical" evidence="1">
    <location>
        <begin position="249"/>
        <end position="273"/>
    </location>
</feature>
<evidence type="ECO:0000256" key="2">
    <source>
        <dbReference type="SAM" id="SignalP"/>
    </source>
</evidence>
<keyword evidence="1" id="KW-0812">Transmembrane</keyword>
<feature type="chain" id="PRO_5045049604" evidence="2">
    <location>
        <begin position="19"/>
        <end position="290"/>
    </location>
</feature>
<dbReference type="Proteomes" id="UP001519535">
    <property type="component" value="Unassembled WGS sequence"/>
</dbReference>
<keyword evidence="4" id="KW-1185">Reference proteome</keyword>
<feature type="transmembrane region" description="Helical" evidence="1">
    <location>
        <begin position="194"/>
        <end position="213"/>
    </location>
</feature>
<feature type="transmembrane region" description="Helical" evidence="1">
    <location>
        <begin position="165"/>
        <end position="187"/>
    </location>
</feature>
<reference evidence="3 4" key="1">
    <citation type="submission" date="2021-05" db="EMBL/GenBank/DDBJ databases">
        <title>Mycobacterium acidophilum sp. nov., an extremely acid-tolerant member of the genus Mycobacterium.</title>
        <authorList>
            <person name="Xia J."/>
        </authorList>
    </citation>
    <scope>NUCLEOTIDE SEQUENCE [LARGE SCALE GENOMIC DNA]</scope>
    <source>
        <strain evidence="3 4">M1</strain>
    </source>
</reference>
<keyword evidence="1" id="KW-0472">Membrane</keyword>
<feature type="signal peptide" evidence="2">
    <location>
        <begin position="1"/>
        <end position="18"/>
    </location>
</feature>
<sequence length="290" mass="30433">MRFVAATLCWLLATAALAAALPVTWLQCNVIDPSGYARLAQRAAADPTLQQAVAAELSVQAVRLIAAHGYTVDPAEVRDAASDYTAGRAFPAQFVRLNRDAHDWLFKRGRTGPWVIDVEPMLRDTAFASLLTDRGVEMPKTLPIRMAPPGADEDQSGALQPLTRWGPVLALGLAALAGVCAVLTVGVARHRGRALAALGVAALLVGAAGWAGLETGRRYLSRALAETTADVRRIADVLADLAEDSLHGWFNGALAGGAALVVVGALVAMLGAVTRRSSRVTGRAAAFRSR</sequence>
<proteinExistence type="predicted"/>
<name>A0ABS5REY8_9MYCO</name>
<dbReference type="RefSeq" id="WP_214091721.1">
    <property type="nucleotide sequence ID" value="NZ_JAHCLR010000005.1"/>
</dbReference>
<keyword evidence="2" id="KW-0732">Signal</keyword>
<comment type="caution">
    <text evidence="3">The sequence shown here is derived from an EMBL/GenBank/DDBJ whole genome shotgun (WGS) entry which is preliminary data.</text>
</comment>
<organism evidence="3 4">
    <name type="scientific">Mycolicibacter acidiphilus</name>
    <dbReference type="NCBI Taxonomy" id="2835306"/>
    <lineage>
        <taxon>Bacteria</taxon>
        <taxon>Bacillati</taxon>
        <taxon>Actinomycetota</taxon>
        <taxon>Actinomycetes</taxon>
        <taxon>Mycobacteriales</taxon>
        <taxon>Mycobacteriaceae</taxon>
        <taxon>Mycolicibacter</taxon>
    </lineage>
</organism>
<accession>A0ABS5REY8</accession>
<protein>
    <submittedName>
        <fullName evidence="3">Nif11-like leader peptide family natural product</fullName>
    </submittedName>
</protein>
<dbReference type="EMBL" id="JAHCLR010000005">
    <property type="protein sequence ID" value="MBS9532833.1"/>
    <property type="molecule type" value="Genomic_DNA"/>
</dbReference>
<keyword evidence="1" id="KW-1133">Transmembrane helix</keyword>
<evidence type="ECO:0000256" key="1">
    <source>
        <dbReference type="SAM" id="Phobius"/>
    </source>
</evidence>
<evidence type="ECO:0000313" key="4">
    <source>
        <dbReference type="Proteomes" id="UP001519535"/>
    </source>
</evidence>
<gene>
    <name evidence="3" type="ORF">KIH27_04430</name>
</gene>
<evidence type="ECO:0000313" key="3">
    <source>
        <dbReference type="EMBL" id="MBS9532833.1"/>
    </source>
</evidence>